<dbReference type="FunFam" id="3.30.60.20:FF:000025">
    <property type="entry name" value="Chimaerin"/>
    <property type="match status" value="1"/>
</dbReference>
<sequence length="83" mass="9548">MTINPIYEHVGYTTLNREPAYKKHMPVLKETHDERDSTGQDGVSEKRVHTFRGPHWCEYCANFMWGLIAQGVKCADCGLNVHK</sequence>
<reference evidence="6" key="5">
    <citation type="submission" date="2025-09" db="UniProtKB">
        <authorList>
            <consortium name="Ensembl"/>
        </authorList>
    </citation>
    <scope>IDENTIFICATION</scope>
</reference>
<evidence type="ECO:0000313" key="6">
    <source>
        <dbReference type="Ensembl" id="ENSP00000499174.1"/>
    </source>
</evidence>
<dbReference type="InterPro" id="IPR002219">
    <property type="entry name" value="PKC_DAG/PE"/>
</dbReference>
<dbReference type="GeneTree" id="ENSGT01030000234635"/>
<evidence type="ECO:0000256" key="4">
    <source>
        <dbReference type="SAM" id="MobiDB-lite"/>
    </source>
</evidence>
<dbReference type="Gene3D" id="3.30.60.20">
    <property type="match status" value="1"/>
</dbReference>
<evidence type="ECO:0000256" key="2">
    <source>
        <dbReference type="ARBA" id="ARBA00022723"/>
    </source>
</evidence>
<dbReference type="EMBL" id="KF456743">
    <property type="status" value="NOT_ANNOTATED_CDS"/>
    <property type="molecule type" value="Genomic_DNA"/>
</dbReference>
<dbReference type="HGNC" id="HGNC:1943">
    <property type="gene designation" value="CHN1"/>
</dbReference>
<dbReference type="InterPro" id="IPR051854">
    <property type="entry name" value="Rho-type_GAP"/>
</dbReference>
<evidence type="ECO:0000256" key="1">
    <source>
        <dbReference type="ARBA" id="ARBA00022468"/>
    </source>
</evidence>
<dbReference type="OpenTargets" id="ENSG00000128656"/>
<dbReference type="Antibodypedia" id="33886">
    <property type="antibodies" value="466 antibodies from 29 providers"/>
</dbReference>
<dbReference type="EMBL" id="AC020596">
    <property type="status" value="NOT_ANNOTATED_CDS"/>
    <property type="molecule type" value="Genomic_DNA"/>
</dbReference>
<dbReference type="EMBL" id="AC018890">
    <property type="status" value="NOT_ANNOTATED_CDS"/>
    <property type="molecule type" value="Genomic_DNA"/>
</dbReference>
<organism evidence="6 7">
    <name type="scientific">Homo sapiens</name>
    <name type="common">Human</name>
    <dbReference type="NCBI Taxonomy" id="9606"/>
    <lineage>
        <taxon>Eukaryota</taxon>
        <taxon>Metazoa</taxon>
        <taxon>Chordata</taxon>
        <taxon>Craniata</taxon>
        <taxon>Vertebrata</taxon>
        <taxon>Euteleostomi</taxon>
        <taxon>Mammalia</taxon>
        <taxon>Eutheria</taxon>
        <taxon>Euarchontoglires</taxon>
        <taxon>Primates</taxon>
        <taxon>Haplorrhini</taxon>
        <taxon>Catarrhini</taxon>
        <taxon>Hominidae</taxon>
        <taxon>Homo</taxon>
    </lineage>
</organism>
<reference evidence="6" key="4">
    <citation type="submission" date="2025-08" db="UniProtKB">
        <authorList>
            <consortium name="Ensembl"/>
        </authorList>
    </citation>
    <scope>IDENTIFICATION</scope>
</reference>
<dbReference type="OrthoDB" id="3196451at2759"/>
<proteinExistence type="evidence at protein level"/>
<dbReference type="AlphaFoldDB" id="A0A494C1Q9"/>
<dbReference type="SMR" id="A0A494C1Q9"/>
<keyword evidence="7" id="KW-1185">Reference proteome</keyword>
<accession>A0A494C1Q9</accession>
<dbReference type="VEuPathDB" id="HostDB:ENSG00000128656"/>
<dbReference type="Ensembl" id="ENST00000651373.1">
    <property type="protein sequence ID" value="ENSP00000499174.1"/>
    <property type="gene ID" value="ENSG00000128656.16"/>
</dbReference>
<dbReference type="InterPro" id="IPR046349">
    <property type="entry name" value="C1-like_sf"/>
</dbReference>
<reference evidence="6 7" key="3">
    <citation type="journal article" date="2005" name="Nature">
        <title>Generation and annotation of the DNA sequences of human chromosomes 2 and 4.</title>
        <authorList>
            <person name="Hillier L.W."/>
            <person name="Graves T.A."/>
            <person name="Fulton R.S."/>
            <person name="Fulton L.A."/>
            <person name="Pepin K.H."/>
            <person name="Minx P."/>
            <person name="Wagner-McPherson C."/>
            <person name="Layman D."/>
            <person name="Wylie K."/>
            <person name="Sekhon M."/>
            <person name="Becker M.C."/>
            <person name="Fewell G.A."/>
            <person name="Delehaunty K.D."/>
            <person name="Miner T.L."/>
            <person name="Nash W.E."/>
            <person name="Kremitzki C."/>
            <person name="Oddy L."/>
            <person name="Du H."/>
            <person name="Sun H."/>
            <person name="Bradshaw-Cordum H."/>
            <person name="Ali J."/>
            <person name="Carter J."/>
            <person name="Cordes M."/>
            <person name="Harris A."/>
            <person name="Isak A."/>
            <person name="van Brunt A."/>
            <person name="Nguyen C."/>
            <person name="Du F."/>
            <person name="Courtney L."/>
            <person name="Kalicki J."/>
            <person name="Ozersky P."/>
            <person name="Abbott S."/>
            <person name="Armstrong J."/>
            <person name="Belter E.A."/>
            <person name="Caruso L."/>
            <person name="Cedroni M."/>
            <person name="Cotton M."/>
            <person name="Davidson T."/>
            <person name="Desai A."/>
            <person name="Elliott G."/>
            <person name="Erb T."/>
            <person name="Fronick C."/>
            <person name="Gaige T."/>
            <person name="Haakenson W."/>
            <person name="Haglund K."/>
            <person name="Holmes A."/>
            <person name="Harkins R."/>
            <person name="Kim K."/>
            <person name="Kruchowski S.S."/>
            <person name="Strong C.M."/>
            <person name="Grewal N."/>
            <person name="Goyea E."/>
            <person name="Hou S."/>
            <person name="Levy A."/>
            <person name="Martinka S."/>
            <person name="Mead K."/>
            <person name="McLellan M.D."/>
            <person name="Meyer R."/>
            <person name="Randall-Maher J."/>
            <person name="Tomlinson C."/>
            <person name="Dauphin-Kohlberg S."/>
            <person name="Kozlowicz-Reilly A."/>
            <person name="Shah N."/>
            <person name="Swearengen-Shahid S."/>
            <person name="Snider J."/>
            <person name="Strong J.T."/>
            <person name="Thompson J."/>
            <person name="Yoakum M."/>
            <person name="Leonard S."/>
            <person name="Pearman C."/>
            <person name="Trani L."/>
            <person name="Radionenko M."/>
            <person name="Waligorski J.E."/>
            <person name="Wang C."/>
            <person name="Rock S.M."/>
            <person name="Tin-Wollam A.M."/>
            <person name="Maupin R."/>
            <person name="Latreille P."/>
            <person name="Wendl M.C."/>
            <person name="Yang S.P."/>
            <person name="Pohl C."/>
            <person name="Wallis J.W."/>
            <person name="Spieth J."/>
            <person name="Bieri T.A."/>
            <person name="Berkowicz N."/>
            <person name="Nelson J.O."/>
            <person name="Osborne J."/>
            <person name="Ding L."/>
            <person name="Meyer R."/>
            <person name="Sabo A."/>
            <person name="Shotland Y."/>
            <person name="Sinha P."/>
            <person name="Wohldmann P.E."/>
            <person name="Cook L.L."/>
            <person name="Hickenbotham M.T."/>
            <person name="Eldred J."/>
            <person name="Williams D."/>
            <person name="Jones T.A."/>
            <person name="She X."/>
            <person name="Ciccarelli F.D."/>
            <person name="Izaurralde E."/>
            <person name="Taylor J."/>
            <person name="Schmutz J."/>
            <person name="Myers R.M."/>
            <person name="Cox D.R."/>
            <person name="Huang X."/>
            <person name="McPherson J.D."/>
            <person name="Mardis E.R."/>
            <person name="Clifton S.W."/>
            <person name="Warren W.C."/>
            <person name="Chinwalla A.T."/>
            <person name="Eddy S.R."/>
            <person name="Marra M.A."/>
            <person name="Ovcharenko I."/>
            <person name="Furey T.S."/>
            <person name="Miller W."/>
            <person name="Eichler E.E."/>
            <person name="Bork P."/>
            <person name="Suyama M."/>
            <person name="Torrents D."/>
            <person name="Waterston R.H."/>
            <person name="Wilson R.K."/>
        </authorList>
    </citation>
    <scope>NUCLEOTIDE SEQUENCE [LARGE SCALE GENOMIC DNA]</scope>
</reference>
<dbReference type="GO" id="GO:0046872">
    <property type="term" value="F:metal ion binding"/>
    <property type="evidence" value="ECO:0007669"/>
    <property type="project" value="UniProtKB-KW"/>
</dbReference>
<protein>
    <submittedName>
        <fullName evidence="6">Chimerin 1</fullName>
    </submittedName>
</protein>
<evidence type="ECO:0000256" key="3">
    <source>
        <dbReference type="ARBA" id="ARBA00022833"/>
    </source>
</evidence>
<dbReference type="PANTHER" id="PTHR46075">
    <property type="entry name" value="CHIMERIN FAMILY MEMBER"/>
    <property type="match status" value="1"/>
</dbReference>
<feature type="non-terminal residue" evidence="6">
    <location>
        <position position="83"/>
    </location>
</feature>
<feature type="domain" description="Phorbol-ester/DAG-type" evidence="5">
    <location>
        <begin position="48"/>
        <end position="83"/>
    </location>
</feature>
<keyword evidence="8 9" id="KW-1267">Proteomics identification</keyword>
<dbReference type="GO" id="GO:0005096">
    <property type="term" value="F:GTPase activator activity"/>
    <property type="evidence" value="ECO:0007669"/>
    <property type="project" value="UniProtKB-KW"/>
</dbReference>
<dbReference type="EMBL" id="AC007435">
    <property type="status" value="NOT_ANNOTATED_CDS"/>
    <property type="molecule type" value="Genomic_DNA"/>
</dbReference>
<dbReference type="Bgee" id="ENSG00000128656">
    <property type="expression patterns" value="Expressed in middle temporal gyrus and 196 other cell types or tissues"/>
</dbReference>
<dbReference type="Proteomes" id="UP000005640">
    <property type="component" value="Chromosome 2"/>
</dbReference>
<evidence type="ECO:0000259" key="5">
    <source>
        <dbReference type="PROSITE" id="PS50081"/>
    </source>
</evidence>
<dbReference type="ExpressionAtlas" id="A0A494C1Q9">
    <property type="expression patterns" value="baseline and differential"/>
</dbReference>
<evidence type="ECO:0007829" key="8">
    <source>
        <dbReference type="PeptideAtlas" id="A0A494C1Q9"/>
    </source>
</evidence>
<dbReference type="PROSITE" id="PS50081">
    <property type="entry name" value="ZF_DAG_PE_2"/>
    <property type="match status" value="1"/>
</dbReference>
<dbReference type="ChiTaRS" id="CHN1">
    <property type="organism name" value="human"/>
</dbReference>
<keyword evidence="3" id="KW-0862">Zinc</keyword>
<name>A0A494C1Q9_HUMAN</name>
<reference evidence="6 7" key="1">
    <citation type="journal article" date="2001" name="Nature">
        <title>Initial sequencing and analysis of the human genome.</title>
        <authorList>
            <consortium name="International Human Genome Sequencing Consortium"/>
            <person name="Lander E.S."/>
            <person name="Linton L.M."/>
            <person name="Birren B."/>
            <person name="Nusbaum C."/>
            <person name="Zody M.C."/>
            <person name="Baldwin J."/>
            <person name="Devon K."/>
            <person name="Dewar K."/>
            <person name="Doyle M."/>
            <person name="FitzHugh W."/>
            <person name="Funke R."/>
            <person name="Gage D."/>
            <person name="Harris K."/>
            <person name="Heaford A."/>
            <person name="Howland J."/>
            <person name="Kann L."/>
            <person name="Lehoczky J."/>
            <person name="LeVine R."/>
            <person name="McEwan P."/>
            <person name="McKernan K."/>
            <person name="Meldrim J."/>
            <person name="Mesirov J.P."/>
            <person name="Miranda C."/>
            <person name="Morris W."/>
            <person name="Naylor J."/>
            <person name="Raymond C."/>
            <person name="Rosetti M."/>
            <person name="Santos R."/>
            <person name="Sheridan A."/>
            <person name="Sougnez C."/>
            <person name="Stange-Thomann N."/>
            <person name="Stojanovic N."/>
            <person name="Subramanian A."/>
            <person name="Wyman D."/>
            <person name="Rogers J."/>
            <person name="Sulston J."/>
            <person name="Ainscough R."/>
            <person name="Beck S."/>
            <person name="Bentley D."/>
            <person name="Burton J."/>
            <person name="Clee C."/>
            <person name="Carter N."/>
            <person name="Coulson A."/>
            <person name="Deadman R."/>
            <person name="Deloukas P."/>
            <person name="Dunham A."/>
            <person name="Dunham I."/>
            <person name="Durbin R."/>
            <person name="French L."/>
            <person name="Grafham D."/>
            <person name="Gregory S."/>
            <person name="Hubbard T."/>
            <person name="Humphray S."/>
            <person name="Hunt A."/>
            <person name="Jones M."/>
            <person name="Lloyd C."/>
            <person name="McMurray A."/>
            <person name="Matthews L."/>
            <person name="Mercer S."/>
            <person name="Milne S."/>
            <person name="Mullikin J.C."/>
            <person name="Mungall A."/>
            <person name="Plumb R."/>
            <person name="Ross M."/>
            <person name="Shownkeen R."/>
            <person name="Sims S."/>
            <person name="Waterston R.H."/>
            <person name="Wilson R.K."/>
            <person name="Hillier L.W."/>
            <person name="McPherson J.D."/>
            <person name="Marra M.A."/>
            <person name="Mardis E.R."/>
            <person name="Fulton L.A."/>
            <person name="Chinwalla A.T."/>
            <person name="Pepin K.H."/>
            <person name="Gish W.R."/>
            <person name="Chissoe S.L."/>
            <person name="Wendl M.C."/>
            <person name="Delehaunty K.D."/>
            <person name="Miner T.L."/>
            <person name="Delehaunty A."/>
            <person name="Kramer J.B."/>
            <person name="Cook L.L."/>
            <person name="Fulton R.S."/>
            <person name="Johnson D.L."/>
            <person name="Minx P.J."/>
            <person name="Clifton S.W."/>
            <person name="Hawkins T."/>
            <person name="Branscomb E."/>
            <person name="Predki P."/>
            <person name="Richardson P."/>
            <person name="Wenning S."/>
            <person name="Slezak T."/>
            <person name="Doggett N."/>
            <person name="Cheng J.F."/>
            <person name="Olsen A."/>
            <person name="Lucas S."/>
            <person name="Elkin C."/>
            <person name="Uberbacher E."/>
            <person name="Frazier M."/>
            <person name="Gibbs R.A."/>
            <person name="Muzny D.M."/>
            <person name="Scherer S.E."/>
            <person name="Bouck J.B."/>
            <person name="Sodergren E.J."/>
            <person name="Worley K.C."/>
            <person name="Rives C.M."/>
            <person name="Gorrell J.H."/>
            <person name="Metzker M.L."/>
            <person name="Naylor S.L."/>
            <person name="Kucherlapati R.S."/>
            <person name="Nelson D.L."/>
            <person name="Weinstock G.M."/>
            <person name="Sakaki Y."/>
            <person name="Fujiyama A."/>
            <person name="Hattori M."/>
            <person name="Yada T."/>
            <person name="Toyoda A."/>
            <person name="Itoh T."/>
            <person name="Kawagoe C."/>
            <person name="Watanabe H."/>
            <person name="Totoki Y."/>
            <person name="Taylor T."/>
            <person name="Weissenbach J."/>
            <person name="Heilig R."/>
            <person name="Saurin W."/>
            <person name="Artiguenave F."/>
            <person name="Brottier P."/>
            <person name="Bruls T."/>
            <person name="Pelletier E."/>
            <person name="Robert C."/>
            <person name="Wincker P."/>
            <person name="Smith D.R."/>
            <person name="Doucette-Stamm L."/>
            <person name="Rubenfield M."/>
            <person name="Weinstock K."/>
            <person name="Lee H.M."/>
            <person name="Dubois J."/>
            <person name="Rosenthal A."/>
            <person name="Platzer M."/>
            <person name="Nyakatura G."/>
            <person name="Taudien S."/>
            <person name="Rump A."/>
            <person name="Yang H."/>
            <person name="Yu J."/>
            <person name="Wang J."/>
            <person name="Huang G."/>
            <person name="Gu J."/>
            <person name="Hood L."/>
            <person name="Rowen L."/>
            <person name="Madan A."/>
            <person name="Qin S."/>
            <person name="Davis R.W."/>
            <person name="Federspiel N.A."/>
            <person name="Abola A.P."/>
            <person name="Proctor M.J."/>
            <person name="Myers R.M."/>
            <person name="Schmutz J."/>
            <person name="Dickson M."/>
            <person name="Grimwood J."/>
            <person name="Cox D.R."/>
            <person name="Olson M.V."/>
            <person name="Kaul R."/>
            <person name="Raymond C."/>
            <person name="Shimizu N."/>
            <person name="Kawasaki K."/>
            <person name="Minoshima S."/>
            <person name="Evans G.A."/>
            <person name="Athanasiou M."/>
            <person name="Schultz R."/>
            <person name="Roe B.A."/>
            <person name="Chen F."/>
            <person name="Pan H."/>
            <person name="Ramser J."/>
            <person name="Lehrach H."/>
            <person name="Reinhardt R."/>
            <person name="McCombie W.R."/>
            <person name="de la Bastide M."/>
            <person name="Dedhia N."/>
            <person name="Blocker H."/>
            <person name="Hornischer K."/>
            <person name="Nordsiek G."/>
            <person name="Agarwala R."/>
            <person name="Aravind L."/>
            <person name="Bailey J.A."/>
            <person name="Bateman A."/>
            <person name="Batzoglou S."/>
            <person name="Birney E."/>
            <person name="Bork P."/>
            <person name="Brown D.G."/>
            <person name="Burge C.B."/>
            <person name="Cerutti L."/>
            <person name="Chen H.C."/>
            <person name="Church D."/>
            <person name="Clamp M."/>
            <person name="Copley R.R."/>
            <person name="Doerks T."/>
            <person name="Eddy S.R."/>
            <person name="Eichler E.E."/>
            <person name="Furey T.S."/>
            <person name="Galagan J."/>
            <person name="Gilbert J.G."/>
            <person name="Harmon C."/>
            <person name="Hayashizaki Y."/>
            <person name="Haussler D."/>
            <person name="Hermjakob H."/>
            <person name="Hokamp K."/>
            <person name="Jang W."/>
            <person name="Johnson L.S."/>
            <person name="Jones T.A."/>
            <person name="Kasif S."/>
            <person name="Kaspryzk A."/>
            <person name="Kennedy S."/>
            <person name="Kent W.J."/>
            <person name="Kitts P."/>
            <person name="Koonin E.V."/>
            <person name="Korf I."/>
            <person name="Kulp D."/>
            <person name="Lancet D."/>
            <person name="Lowe T.M."/>
            <person name="McLysaght A."/>
            <person name="Mikkelsen T."/>
            <person name="Moran J.V."/>
            <person name="Mulder N."/>
            <person name="Pollara V.J."/>
            <person name="Ponting C.P."/>
            <person name="Schuler G."/>
            <person name="Schultz J."/>
            <person name="Slater G."/>
            <person name="Smit A.F."/>
            <person name="Stupka E."/>
            <person name="Szustakowski J."/>
            <person name="Thierry-Mieg D."/>
            <person name="Thierry-Mieg J."/>
            <person name="Wagner L."/>
            <person name="Wallis J."/>
            <person name="Wheeler R."/>
            <person name="Williams A."/>
            <person name="Wolf Y.I."/>
            <person name="Wolfe K.H."/>
            <person name="Yang S.P."/>
            <person name="Yeh R.F."/>
            <person name="Collins F."/>
            <person name="Guyer M.S."/>
            <person name="Peterson J."/>
            <person name="Felsenfeld A."/>
            <person name="Wetterstrand K.A."/>
            <person name="Patrinos A."/>
            <person name="Morgan M.J."/>
            <person name="de Jong P."/>
            <person name="Catanese J.J."/>
            <person name="Osoegawa K."/>
            <person name="Shizuya H."/>
            <person name="Choi S."/>
            <person name="Chen Y.J."/>
        </authorList>
    </citation>
    <scope>NUCLEOTIDE SEQUENCE [LARGE SCALE GENOMIC DNA]</scope>
</reference>
<dbReference type="Pfam" id="PF00130">
    <property type="entry name" value="C1_1"/>
    <property type="match status" value="1"/>
</dbReference>
<evidence type="ECO:0000313" key="7">
    <source>
        <dbReference type="Proteomes" id="UP000005640"/>
    </source>
</evidence>
<evidence type="ECO:0007829" key="9">
    <source>
        <dbReference type="ProteomicsDB" id="A0A494C1Q9"/>
    </source>
</evidence>
<dbReference type="EMBL" id="KF456746">
    <property type="status" value="NOT_ANNOTATED_CDS"/>
    <property type="molecule type" value="Genomic_DNA"/>
</dbReference>
<gene>
    <name evidence="6" type="primary">CHN1</name>
</gene>
<keyword evidence="2" id="KW-0479">Metal-binding</keyword>
<dbReference type="MassIVE" id="A0A494C1Q9"/>
<feature type="region of interest" description="Disordered" evidence="4">
    <location>
        <begin position="27"/>
        <end position="46"/>
    </location>
</feature>
<dbReference type="PANTHER" id="PTHR46075:SF1">
    <property type="entry name" value="N-CHIMAERIN"/>
    <property type="match status" value="1"/>
</dbReference>
<dbReference type="Ensembl" id="ENST00000651373.1">
    <property type="protein sequence ID" value="ENSP00000499174.1"/>
    <property type="gene ID" value="ENSG00000128656.15"/>
</dbReference>
<reference evidence="6 7" key="2">
    <citation type="journal article" date="2004" name="Nature">
        <title>Finishing the euchromatic sequence of the human genome.</title>
        <authorList>
            <consortium name="International Human Genome Sequencing Consortium"/>
        </authorList>
    </citation>
    <scope>NUCLEOTIDE SEQUENCE [LARGE SCALE GENOMIC DNA]</scope>
</reference>
<keyword evidence="1" id="KW-0343">GTPase activation</keyword>
<dbReference type="SUPFAM" id="SSF57889">
    <property type="entry name" value="Cysteine-rich domain"/>
    <property type="match status" value="1"/>
</dbReference>